<evidence type="ECO:0000256" key="9">
    <source>
        <dbReference type="PROSITE-ProRule" id="PRU00502"/>
    </source>
</evidence>
<dbReference type="InterPro" id="IPR001394">
    <property type="entry name" value="Peptidase_C19_UCH"/>
</dbReference>
<keyword evidence="8" id="KW-0862">Zinc</keyword>
<feature type="region of interest" description="Disordered" evidence="10">
    <location>
        <begin position="153"/>
        <end position="182"/>
    </location>
</feature>
<dbReference type="PROSITE" id="PS50271">
    <property type="entry name" value="ZF_UBP"/>
    <property type="match status" value="1"/>
</dbReference>
<proteinExistence type="predicted"/>
<dbReference type="InterPro" id="IPR038765">
    <property type="entry name" value="Papain-like_cys_pep_sf"/>
</dbReference>
<evidence type="ECO:0000313" key="14">
    <source>
        <dbReference type="Proteomes" id="UP000265020"/>
    </source>
</evidence>
<comment type="catalytic activity">
    <reaction evidence="1">
        <text>Thiol-dependent hydrolysis of ester, thioester, amide, peptide and isopeptide bonds formed by the C-terminal Gly of ubiquitin (a 76-residue protein attached to proteins as an intracellular targeting signal).</text>
        <dbReference type="EC" id="3.4.19.12"/>
    </reaction>
</comment>
<evidence type="ECO:0000259" key="12">
    <source>
        <dbReference type="PROSITE" id="PS50271"/>
    </source>
</evidence>
<dbReference type="InterPro" id="IPR001607">
    <property type="entry name" value="Znf_UBP"/>
</dbReference>
<dbReference type="EC" id="3.4.19.12" evidence="2"/>
<dbReference type="Ensembl" id="ENSCVAT00000002966.1">
    <property type="protein sequence ID" value="ENSCVAP00000007636.1"/>
    <property type="gene ID" value="ENSCVAG00000009381.1"/>
</dbReference>
<keyword evidence="14" id="KW-1185">Reference proteome</keyword>
<dbReference type="Pfam" id="PF00443">
    <property type="entry name" value="UCH"/>
    <property type="match status" value="1"/>
</dbReference>
<keyword evidence="4" id="KW-0479">Metal-binding</keyword>
<feature type="domain" description="USP" evidence="11">
    <location>
        <begin position="187"/>
        <end position="278"/>
    </location>
</feature>
<evidence type="ECO:0000256" key="6">
    <source>
        <dbReference type="ARBA" id="ARBA00022786"/>
    </source>
</evidence>
<evidence type="ECO:0000313" key="13">
    <source>
        <dbReference type="Ensembl" id="ENSCVAP00000007636.1"/>
    </source>
</evidence>
<reference evidence="13" key="1">
    <citation type="submission" date="2025-08" db="UniProtKB">
        <authorList>
            <consortium name="Ensembl"/>
        </authorList>
    </citation>
    <scope>IDENTIFICATION</scope>
</reference>
<keyword evidence="7" id="KW-0378">Hydrolase</keyword>
<dbReference type="GO" id="GO:0004843">
    <property type="term" value="F:cysteine-type deubiquitinase activity"/>
    <property type="evidence" value="ECO:0007669"/>
    <property type="project" value="UniProtKB-EC"/>
</dbReference>
<dbReference type="InterPro" id="IPR050164">
    <property type="entry name" value="Peptidase_C19"/>
</dbReference>
<dbReference type="Gene3D" id="3.90.70.10">
    <property type="entry name" value="Cysteine proteinases"/>
    <property type="match status" value="1"/>
</dbReference>
<dbReference type="GO" id="GO:0005829">
    <property type="term" value="C:cytosol"/>
    <property type="evidence" value="ECO:0007669"/>
    <property type="project" value="TreeGrafter"/>
</dbReference>
<keyword evidence="6" id="KW-0833">Ubl conjugation pathway</keyword>
<dbReference type="PROSITE" id="PS50235">
    <property type="entry name" value="USP_3"/>
    <property type="match status" value="1"/>
</dbReference>
<keyword evidence="3" id="KW-0645">Protease</keyword>
<dbReference type="SMART" id="SM00290">
    <property type="entry name" value="ZnF_UBP"/>
    <property type="match status" value="1"/>
</dbReference>
<dbReference type="PROSITE" id="PS00972">
    <property type="entry name" value="USP_1"/>
    <property type="match status" value="1"/>
</dbReference>
<evidence type="ECO:0000256" key="3">
    <source>
        <dbReference type="ARBA" id="ARBA00022670"/>
    </source>
</evidence>
<evidence type="ECO:0000256" key="10">
    <source>
        <dbReference type="SAM" id="MobiDB-lite"/>
    </source>
</evidence>
<dbReference type="GO" id="GO:0006508">
    <property type="term" value="P:proteolysis"/>
    <property type="evidence" value="ECO:0007669"/>
    <property type="project" value="UniProtKB-KW"/>
</dbReference>
<dbReference type="SUPFAM" id="SSF54001">
    <property type="entry name" value="Cysteine proteinases"/>
    <property type="match status" value="1"/>
</dbReference>
<evidence type="ECO:0000256" key="1">
    <source>
        <dbReference type="ARBA" id="ARBA00000707"/>
    </source>
</evidence>
<evidence type="ECO:0000256" key="4">
    <source>
        <dbReference type="ARBA" id="ARBA00022723"/>
    </source>
</evidence>
<dbReference type="SUPFAM" id="SSF57850">
    <property type="entry name" value="RING/U-box"/>
    <property type="match status" value="1"/>
</dbReference>
<name>A0A3Q2CPZ8_CYPVA</name>
<dbReference type="FunFam" id="3.30.40.10:FF:000147">
    <property type="entry name" value="Ubiquitin carboxyl-terminal hydrolase 16"/>
    <property type="match status" value="1"/>
</dbReference>
<dbReference type="GO" id="GO:0016579">
    <property type="term" value="P:protein deubiquitination"/>
    <property type="evidence" value="ECO:0007669"/>
    <property type="project" value="InterPro"/>
</dbReference>
<protein>
    <recommendedName>
        <fullName evidence="2">ubiquitinyl hydrolase 1</fullName>
        <ecNumber evidence="2">3.4.19.12</ecNumber>
    </recommendedName>
</protein>
<dbReference type="InterPro" id="IPR013083">
    <property type="entry name" value="Znf_RING/FYVE/PHD"/>
</dbReference>
<evidence type="ECO:0000259" key="11">
    <source>
        <dbReference type="PROSITE" id="PS50235"/>
    </source>
</evidence>
<dbReference type="GeneTree" id="ENSGT00940000156013"/>
<reference evidence="13" key="2">
    <citation type="submission" date="2025-09" db="UniProtKB">
        <authorList>
            <consortium name="Ensembl"/>
        </authorList>
    </citation>
    <scope>IDENTIFICATION</scope>
</reference>
<dbReference type="Proteomes" id="UP000265020">
    <property type="component" value="Unassembled WGS sequence"/>
</dbReference>
<accession>A0A3Q2CPZ8</accession>
<sequence length="278" mass="31825">MRTLICLVNTEITHFNLFNNWKRKQQQIIYCLGPSCRHIRKGTDQTLLKKLSAVSDWTNCQDCKHEENKENICQTEPEESEEKETVGVWMCLKCGHRGCGRHSENQHAIKHYETPRSDPHCLVVSLDNLSVWCYLCDDEVTYSSTGQLAQLENKDTRNKQRKNIKKENVGKSPTHNTVEENDSVPVKGLSNLGNTCFFNAVLQNLSQTQLLRQILNKITEEKIILDIQPDPSLVPLDQPGSLTLAMCKLLNEIQESKKGVVTPRELFSQVCKNRYVLD</sequence>
<dbReference type="Gene3D" id="3.30.40.10">
    <property type="entry name" value="Zinc/RING finger domain, C3HC4 (zinc finger)"/>
    <property type="match status" value="1"/>
</dbReference>
<evidence type="ECO:0000256" key="5">
    <source>
        <dbReference type="ARBA" id="ARBA00022771"/>
    </source>
</evidence>
<dbReference type="PANTHER" id="PTHR24006">
    <property type="entry name" value="UBIQUITIN CARBOXYL-TERMINAL HYDROLASE"/>
    <property type="match status" value="1"/>
</dbReference>
<keyword evidence="5 9" id="KW-0863">Zinc-finger</keyword>
<evidence type="ECO:0000256" key="8">
    <source>
        <dbReference type="ARBA" id="ARBA00022833"/>
    </source>
</evidence>
<dbReference type="InterPro" id="IPR018200">
    <property type="entry name" value="USP_CS"/>
</dbReference>
<evidence type="ECO:0000256" key="2">
    <source>
        <dbReference type="ARBA" id="ARBA00012759"/>
    </source>
</evidence>
<dbReference type="AlphaFoldDB" id="A0A3Q2CPZ8"/>
<dbReference type="InterPro" id="IPR028889">
    <property type="entry name" value="USP"/>
</dbReference>
<organism evidence="13 14">
    <name type="scientific">Cyprinodon variegatus</name>
    <name type="common">Sheepshead minnow</name>
    <dbReference type="NCBI Taxonomy" id="28743"/>
    <lineage>
        <taxon>Eukaryota</taxon>
        <taxon>Metazoa</taxon>
        <taxon>Chordata</taxon>
        <taxon>Craniata</taxon>
        <taxon>Vertebrata</taxon>
        <taxon>Euteleostomi</taxon>
        <taxon>Actinopterygii</taxon>
        <taxon>Neopterygii</taxon>
        <taxon>Teleostei</taxon>
        <taxon>Neoteleostei</taxon>
        <taxon>Acanthomorphata</taxon>
        <taxon>Ovalentaria</taxon>
        <taxon>Atherinomorphae</taxon>
        <taxon>Cyprinodontiformes</taxon>
        <taxon>Cyprinodontidae</taxon>
        <taxon>Cyprinodon</taxon>
    </lineage>
</organism>
<dbReference type="Pfam" id="PF02148">
    <property type="entry name" value="zf-UBP"/>
    <property type="match status" value="1"/>
</dbReference>
<dbReference type="GO" id="GO:0008270">
    <property type="term" value="F:zinc ion binding"/>
    <property type="evidence" value="ECO:0007669"/>
    <property type="project" value="UniProtKB-KW"/>
</dbReference>
<dbReference type="GO" id="GO:0005634">
    <property type="term" value="C:nucleus"/>
    <property type="evidence" value="ECO:0007669"/>
    <property type="project" value="TreeGrafter"/>
</dbReference>
<evidence type="ECO:0000256" key="7">
    <source>
        <dbReference type="ARBA" id="ARBA00022801"/>
    </source>
</evidence>
<feature type="domain" description="UBP-type" evidence="12">
    <location>
        <begin position="34"/>
        <end position="162"/>
    </location>
</feature>
<dbReference type="PANTHER" id="PTHR24006:SF852">
    <property type="entry name" value="UBIQUITIN CARBOXYL-TERMINAL HYDROLASE"/>
    <property type="match status" value="1"/>
</dbReference>